<comment type="similarity">
    <text evidence="5">Belongs to the SFH family.</text>
</comment>
<keyword evidence="4" id="KW-0333">Golgi apparatus</keyword>
<dbReference type="GO" id="GO:0015031">
    <property type="term" value="P:protein transport"/>
    <property type="evidence" value="ECO:0007669"/>
    <property type="project" value="UniProtKB-KW"/>
</dbReference>
<organism evidence="7 8">
    <name type="scientific">Sesamum alatum</name>
    <dbReference type="NCBI Taxonomy" id="300844"/>
    <lineage>
        <taxon>Eukaryota</taxon>
        <taxon>Viridiplantae</taxon>
        <taxon>Streptophyta</taxon>
        <taxon>Embryophyta</taxon>
        <taxon>Tracheophyta</taxon>
        <taxon>Spermatophyta</taxon>
        <taxon>Magnoliopsida</taxon>
        <taxon>eudicotyledons</taxon>
        <taxon>Gunneridae</taxon>
        <taxon>Pentapetalae</taxon>
        <taxon>asterids</taxon>
        <taxon>lamiids</taxon>
        <taxon>Lamiales</taxon>
        <taxon>Pedaliaceae</taxon>
        <taxon>Sesamum</taxon>
    </lineage>
</organism>
<keyword evidence="8" id="KW-1185">Reference proteome</keyword>
<dbReference type="CDD" id="cd00170">
    <property type="entry name" value="SEC14"/>
    <property type="match status" value="1"/>
</dbReference>
<dbReference type="InterPro" id="IPR051026">
    <property type="entry name" value="PI/PC_transfer"/>
</dbReference>
<dbReference type="GO" id="GO:0005886">
    <property type="term" value="C:plasma membrane"/>
    <property type="evidence" value="ECO:0007669"/>
    <property type="project" value="UniProtKB-SubCell"/>
</dbReference>
<gene>
    <name evidence="7" type="ORF">Salat_1229500</name>
</gene>
<evidence type="ECO:0000256" key="2">
    <source>
        <dbReference type="ARBA" id="ARBA00004395"/>
    </source>
</evidence>
<dbReference type="Pfam" id="PF00650">
    <property type="entry name" value="CRAL_TRIO"/>
    <property type="match status" value="1"/>
</dbReference>
<name>A0AAE1YFW5_9LAMI</name>
<protein>
    <submittedName>
        <fullName evidence="7">Phosphatidylinositol/phosphatidylcholine transfer protein SFH4</fullName>
    </submittedName>
</protein>
<feature type="domain" description="CRAL-TRIO" evidence="6">
    <location>
        <begin position="67"/>
        <end position="241"/>
    </location>
</feature>
<accession>A0AAE1YFW5</accession>
<reference evidence="7" key="1">
    <citation type="submission" date="2020-06" db="EMBL/GenBank/DDBJ databases">
        <authorList>
            <person name="Li T."/>
            <person name="Hu X."/>
            <person name="Zhang T."/>
            <person name="Song X."/>
            <person name="Zhang H."/>
            <person name="Dai N."/>
            <person name="Sheng W."/>
            <person name="Hou X."/>
            <person name="Wei L."/>
        </authorList>
    </citation>
    <scope>NUCLEOTIDE SEQUENCE</scope>
    <source>
        <strain evidence="7">3651</strain>
        <tissue evidence="7">Leaf</tissue>
    </source>
</reference>
<dbReference type="PANTHER" id="PTHR45657">
    <property type="entry name" value="CRAL-TRIO DOMAIN-CONTAINING PROTEIN YKL091C-RELATED"/>
    <property type="match status" value="1"/>
</dbReference>
<keyword evidence="3" id="KW-0653">Protein transport</keyword>
<evidence type="ECO:0000259" key="6">
    <source>
        <dbReference type="PROSITE" id="PS50191"/>
    </source>
</evidence>
<dbReference type="PROSITE" id="PS50191">
    <property type="entry name" value="CRAL_TRIO"/>
    <property type="match status" value="1"/>
</dbReference>
<evidence type="ECO:0000256" key="3">
    <source>
        <dbReference type="ARBA" id="ARBA00022927"/>
    </source>
</evidence>
<proteinExistence type="inferred from homology"/>
<comment type="caution">
    <text evidence="7">The sequence shown here is derived from an EMBL/GenBank/DDBJ whole genome shotgun (WGS) entry which is preliminary data.</text>
</comment>
<reference evidence="7" key="2">
    <citation type="journal article" date="2024" name="Plant">
        <title>Genomic evolution and insights into agronomic trait innovations of Sesamum species.</title>
        <authorList>
            <person name="Miao H."/>
            <person name="Wang L."/>
            <person name="Qu L."/>
            <person name="Liu H."/>
            <person name="Sun Y."/>
            <person name="Le M."/>
            <person name="Wang Q."/>
            <person name="Wei S."/>
            <person name="Zheng Y."/>
            <person name="Lin W."/>
            <person name="Duan Y."/>
            <person name="Cao H."/>
            <person name="Xiong S."/>
            <person name="Wang X."/>
            <person name="Wei L."/>
            <person name="Li C."/>
            <person name="Ma Q."/>
            <person name="Ju M."/>
            <person name="Zhao R."/>
            <person name="Li G."/>
            <person name="Mu C."/>
            <person name="Tian Q."/>
            <person name="Mei H."/>
            <person name="Zhang T."/>
            <person name="Gao T."/>
            <person name="Zhang H."/>
        </authorList>
    </citation>
    <scope>NUCLEOTIDE SEQUENCE</scope>
    <source>
        <strain evidence="7">3651</strain>
    </source>
</reference>
<evidence type="ECO:0000256" key="1">
    <source>
        <dbReference type="ARBA" id="ARBA00004202"/>
    </source>
</evidence>
<keyword evidence="3" id="KW-0813">Transport</keyword>
<dbReference type="PANTHER" id="PTHR45657:SF5">
    <property type="entry name" value="PHOSPHATIDYLINOSITOL_PHOSPHATIDYLCHOLINE TRANSFER PROTEIN SFH6"/>
    <property type="match status" value="1"/>
</dbReference>
<sequence>MLSSCLCVAGKCVYLPLVSPLMFSSHYNLQNFERLAMEEQNVLADIFDWRKNFSTNAIMNTDFDFKELNEVQQYYPQGYHGVDKAGRPVYIERLGKIDVERLLKVTTLDRYVKYQIQQYEKTLTIRFPACSVAANRHINRSIAILDVEGLSLKSFTRPVQKVLVQLRKIYDNDNPETICQMFIVNAGPGFRLLWNAVKCFLDPYTVSKIQVIGNKHQSKLLEMVDASELPDFLGGSCSCKYEGGCLRSDRGPWKQTSDAEQVLKLKA</sequence>
<dbReference type="SMART" id="SM00516">
    <property type="entry name" value="SEC14"/>
    <property type="match status" value="1"/>
</dbReference>
<dbReference type="SUPFAM" id="SSF52087">
    <property type="entry name" value="CRAL/TRIO domain"/>
    <property type="match status" value="1"/>
</dbReference>
<evidence type="ECO:0000256" key="4">
    <source>
        <dbReference type="ARBA" id="ARBA00023034"/>
    </source>
</evidence>
<dbReference type="InterPro" id="IPR036865">
    <property type="entry name" value="CRAL-TRIO_dom_sf"/>
</dbReference>
<dbReference type="InterPro" id="IPR001251">
    <property type="entry name" value="CRAL-TRIO_dom"/>
</dbReference>
<comment type="subcellular location">
    <subcellularLocation>
        <location evidence="1">Cell membrane</location>
        <topology evidence="1">Peripheral membrane protein</topology>
    </subcellularLocation>
    <subcellularLocation>
        <location evidence="2">Golgi apparatus membrane</location>
        <topology evidence="2">Peripheral membrane protein</topology>
    </subcellularLocation>
</comment>
<evidence type="ECO:0000313" key="8">
    <source>
        <dbReference type="Proteomes" id="UP001293254"/>
    </source>
</evidence>
<evidence type="ECO:0000313" key="7">
    <source>
        <dbReference type="EMBL" id="KAK4429292.1"/>
    </source>
</evidence>
<dbReference type="EMBL" id="JACGWO010000004">
    <property type="protein sequence ID" value="KAK4429292.1"/>
    <property type="molecule type" value="Genomic_DNA"/>
</dbReference>
<dbReference type="AlphaFoldDB" id="A0AAE1YFW5"/>
<dbReference type="Gene3D" id="3.40.525.10">
    <property type="entry name" value="CRAL-TRIO lipid binding domain"/>
    <property type="match status" value="1"/>
</dbReference>
<evidence type="ECO:0000256" key="5">
    <source>
        <dbReference type="ARBA" id="ARBA00038020"/>
    </source>
</evidence>
<dbReference type="Proteomes" id="UP001293254">
    <property type="component" value="Unassembled WGS sequence"/>
</dbReference>
<dbReference type="GO" id="GO:0000139">
    <property type="term" value="C:Golgi membrane"/>
    <property type="evidence" value="ECO:0007669"/>
    <property type="project" value="UniProtKB-SubCell"/>
</dbReference>